<evidence type="ECO:0000259" key="12">
    <source>
        <dbReference type="Pfam" id="PF04963"/>
    </source>
</evidence>
<feature type="region of interest" description="Disordered" evidence="10">
    <location>
        <begin position="68"/>
        <end position="88"/>
    </location>
</feature>
<dbReference type="EMBL" id="BPFZ01000002">
    <property type="protein sequence ID" value="GIU66441.1"/>
    <property type="molecule type" value="Genomic_DNA"/>
</dbReference>
<gene>
    <name evidence="13" type="ORF">PsB1_0595</name>
</gene>
<evidence type="ECO:0000256" key="8">
    <source>
        <dbReference type="ARBA" id="ARBA00023163"/>
    </source>
</evidence>
<dbReference type="PROSITE" id="PS00718">
    <property type="entry name" value="SIGMA54_2"/>
    <property type="match status" value="1"/>
</dbReference>
<dbReference type="NCBIfam" id="NF004596">
    <property type="entry name" value="PRK05932.1-3"/>
    <property type="match status" value="1"/>
</dbReference>
<dbReference type="Gene3D" id="1.10.10.1330">
    <property type="entry name" value="RNA polymerase sigma-54 factor, core-binding domain"/>
    <property type="match status" value="1"/>
</dbReference>
<evidence type="ECO:0000256" key="10">
    <source>
        <dbReference type="SAM" id="MobiDB-lite"/>
    </source>
</evidence>
<dbReference type="Pfam" id="PF04963">
    <property type="entry name" value="Sigma54_CBD"/>
    <property type="match status" value="1"/>
</dbReference>
<dbReference type="RefSeq" id="WP_284358974.1">
    <property type="nucleotide sequence ID" value="NZ_BPFZ01000002.1"/>
</dbReference>
<dbReference type="PROSITE" id="PS00717">
    <property type="entry name" value="SIGMA54_1"/>
    <property type="match status" value="1"/>
</dbReference>
<keyword evidence="2 9" id="KW-0240">DNA-directed RNA polymerase</keyword>
<evidence type="ECO:0000313" key="13">
    <source>
        <dbReference type="EMBL" id="GIU66441.1"/>
    </source>
</evidence>
<keyword evidence="14" id="KW-1185">Reference proteome</keyword>
<dbReference type="PRINTS" id="PR00045">
    <property type="entry name" value="SIGMA54FCT"/>
</dbReference>
<reference evidence="13" key="2">
    <citation type="journal article" date="2023" name="ISME Commun">
        <title>Characterization of a bloom-associated alphaproteobacterial lineage, 'Candidatus Phycosocius': insights into freshwater algal-bacterial interactions.</title>
        <authorList>
            <person name="Tanabe Y."/>
            <person name="Yamaguchi H."/>
            <person name="Yoshida M."/>
            <person name="Kai A."/>
            <person name="Okazaki Y."/>
        </authorList>
    </citation>
    <scope>NUCLEOTIDE SEQUENCE</scope>
    <source>
        <strain evidence="13">BOTRYCO-1</strain>
    </source>
</reference>
<feature type="domain" description="RNA polymerase sigma factor 54 DNA-binding" evidence="11">
    <location>
        <begin position="339"/>
        <end position="498"/>
    </location>
</feature>
<accession>A0ABQ4PU04</accession>
<dbReference type="PANTHER" id="PTHR32248">
    <property type="entry name" value="RNA POLYMERASE SIGMA-54 FACTOR"/>
    <property type="match status" value="1"/>
</dbReference>
<dbReference type="NCBIfam" id="NF009118">
    <property type="entry name" value="PRK12469.1"/>
    <property type="match status" value="1"/>
</dbReference>
<comment type="similarity">
    <text evidence="1 9">Belongs to the sigma-54 factor family.</text>
</comment>
<comment type="caution">
    <text evidence="13">The sequence shown here is derived from an EMBL/GenBank/DDBJ whole genome shotgun (WGS) entry which is preliminary data.</text>
</comment>
<dbReference type="InterPro" id="IPR000394">
    <property type="entry name" value="RNA_pol_sigma_54"/>
</dbReference>
<keyword evidence="5 9" id="KW-0805">Transcription regulation</keyword>
<keyword evidence="4 9" id="KW-0548">Nucleotidyltransferase</keyword>
<proteinExistence type="inferred from homology"/>
<dbReference type="InterPro" id="IPR007046">
    <property type="entry name" value="RNA_pol_sigma_54_core-bd"/>
</dbReference>
<keyword evidence="3 9" id="KW-0808">Transferase</keyword>
<dbReference type="NCBIfam" id="TIGR02395">
    <property type="entry name" value="rpoN_sigma"/>
    <property type="match status" value="1"/>
</dbReference>
<name>A0ABQ4PU04_9PROT</name>
<reference evidence="13" key="1">
    <citation type="submission" date="2021-05" db="EMBL/GenBank/DDBJ databases">
        <authorList>
            <person name="Tanabe Y."/>
        </authorList>
    </citation>
    <scope>NUCLEOTIDE SEQUENCE</scope>
    <source>
        <strain evidence="13">BOTRYCO-1</strain>
    </source>
</reference>
<dbReference type="Pfam" id="PF00309">
    <property type="entry name" value="Sigma54_AID"/>
    <property type="match status" value="1"/>
</dbReference>
<evidence type="ECO:0000256" key="9">
    <source>
        <dbReference type="PIRNR" id="PIRNR000774"/>
    </source>
</evidence>
<evidence type="ECO:0000256" key="1">
    <source>
        <dbReference type="ARBA" id="ARBA00008798"/>
    </source>
</evidence>
<sequence length="504" mass="55772">MAIAPRMELRQGQGLVMTPQLQQAIKLLQMSSLELAAYLEQELERNPILDRLEEVDDYGIADLNGTDPREAITESEGPQELGAYGDGPNPYAEAALDASYDDVHTDADMPASEAIGANVDWSQAGGGHRGFDQLEDVENWLTKTVSLHDHLDSQATLAFSNPADRLVAGYLIDHVDEGGYLRADLDEVSERLGFDRQALERIVSTLQTFEPTGVCARSIEECLAAQLKERDRYDPAMQVLVANLALLARHDLKSLYDLCGVDGADLADMIGEIRALSPKPGAAYSTQSSSAVIPDIFVREGPHGTWLIELNTDHLPRVLVNHAYAERVSRSARSEEERSYLAEVHSDATWLVKSLDQRARTILKVAKEIVRQQDGFLTYGVAHLRPLILKDVASVIDMHESTVSRVTSNKFISTPRGVFELKYFFTTALHASDGGESHSAEAVRHQIKCLIEGEVQAEPLSDDRIVEILRETGVDIARRTVAKYRETLRIPSSVQRRRASHRAG</sequence>
<dbReference type="Pfam" id="PF04552">
    <property type="entry name" value="Sigma54_DBD"/>
    <property type="match status" value="1"/>
</dbReference>
<organism evidence="13 14">
    <name type="scientific">Candidatus Phycosocius spiralis</name>
    <dbReference type="NCBI Taxonomy" id="2815099"/>
    <lineage>
        <taxon>Bacteria</taxon>
        <taxon>Pseudomonadati</taxon>
        <taxon>Pseudomonadota</taxon>
        <taxon>Alphaproteobacteria</taxon>
        <taxon>Caulobacterales</taxon>
        <taxon>Caulobacterales incertae sedis</taxon>
        <taxon>Candidatus Phycosocius</taxon>
    </lineage>
</organism>
<evidence type="ECO:0000256" key="5">
    <source>
        <dbReference type="ARBA" id="ARBA00023015"/>
    </source>
</evidence>
<keyword evidence="8 9" id="KW-0804">Transcription</keyword>
<dbReference type="PIRSF" id="PIRSF000774">
    <property type="entry name" value="RpoN"/>
    <property type="match status" value="1"/>
</dbReference>
<keyword evidence="6 9" id="KW-0731">Sigma factor</keyword>
<dbReference type="Gene3D" id="1.10.10.60">
    <property type="entry name" value="Homeodomain-like"/>
    <property type="match status" value="1"/>
</dbReference>
<evidence type="ECO:0000256" key="3">
    <source>
        <dbReference type="ARBA" id="ARBA00022679"/>
    </source>
</evidence>
<dbReference type="InterPro" id="IPR038709">
    <property type="entry name" value="RpoN_core-bd_sf"/>
</dbReference>
<dbReference type="PANTHER" id="PTHR32248:SF4">
    <property type="entry name" value="RNA POLYMERASE SIGMA-54 FACTOR"/>
    <property type="match status" value="1"/>
</dbReference>
<evidence type="ECO:0000259" key="11">
    <source>
        <dbReference type="Pfam" id="PF04552"/>
    </source>
</evidence>
<dbReference type="PROSITE" id="PS50044">
    <property type="entry name" value="SIGMA54_3"/>
    <property type="match status" value="1"/>
</dbReference>
<evidence type="ECO:0000313" key="14">
    <source>
        <dbReference type="Proteomes" id="UP001161064"/>
    </source>
</evidence>
<comment type="function">
    <text evidence="9">Sigma factors are initiation factors that promote the attachment of RNA polymerase to specific initiation sites and are then released.</text>
</comment>
<evidence type="ECO:0000256" key="7">
    <source>
        <dbReference type="ARBA" id="ARBA00023125"/>
    </source>
</evidence>
<evidence type="ECO:0000256" key="2">
    <source>
        <dbReference type="ARBA" id="ARBA00022478"/>
    </source>
</evidence>
<feature type="domain" description="RNA polymerase sigma factor 54 core-binding" evidence="12">
    <location>
        <begin position="137"/>
        <end position="324"/>
    </location>
</feature>
<evidence type="ECO:0000256" key="6">
    <source>
        <dbReference type="ARBA" id="ARBA00023082"/>
    </source>
</evidence>
<evidence type="ECO:0000256" key="4">
    <source>
        <dbReference type="ARBA" id="ARBA00022695"/>
    </source>
</evidence>
<protein>
    <recommendedName>
        <fullName evidence="9">RNA polymerase sigma-54 factor</fullName>
    </recommendedName>
</protein>
<keyword evidence="7 9" id="KW-0238">DNA-binding</keyword>
<dbReference type="InterPro" id="IPR007634">
    <property type="entry name" value="RNA_pol_sigma_54_DNA-bd"/>
</dbReference>
<dbReference type="Proteomes" id="UP001161064">
    <property type="component" value="Unassembled WGS sequence"/>
</dbReference>